<gene>
    <name evidence="1" type="ORF">ENL71_01050</name>
</gene>
<dbReference type="InterPro" id="IPR047175">
    <property type="entry name" value="CotS-like"/>
</dbReference>
<dbReference type="EMBL" id="DRUZ01000012">
    <property type="protein sequence ID" value="HHS01126.1"/>
    <property type="molecule type" value="Genomic_DNA"/>
</dbReference>
<dbReference type="AlphaFoldDB" id="A0A7C5V0A5"/>
<protein>
    <recommendedName>
        <fullName evidence="2">Spore coat protein</fullName>
    </recommendedName>
</protein>
<dbReference type="Gene3D" id="3.90.1200.10">
    <property type="match status" value="1"/>
</dbReference>
<accession>A0A7C5V0A5</accession>
<dbReference type="SUPFAM" id="SSF56112">
    <property type="entry name" value="Protein kinase-like (PK-like)"/>
    <property type="match status" value="1"/>
</dbReference>
<dbReference type="GO" id="GO:0042601">
    <property type="term" value="C:endospore-forming forespore"/>
    <property type="evidence" value="ECO:0007669"/>
    <property type="project" value="TreeGrafter"/>
</dbReference>
<name>A0A7C5V0A5_9FIRM</name>
<dbReference type="PANTHER" id="PTHR39179">
    <property type="entry name" value="SPORE COAT PROTEIN I"/>
    <property type="match status" value="1"/>
</dbReference>
<comment type="caution">
    <text evidence="1">The sequence shown here is derived from an EMBL/GenBank/DDBJ whole genome shotgun (WGS) entry which is preliminary data.</text>
</comment>
<dbReference type="InterPro" id="IPR011009">
    <property type="entry name" value="Kinase-like_dom_sf"/>
</dbReference>
<evidence type="ECO:0008006" key="2">
    <source>
        <dbReference type="Google" id="ProtNLM"/>
    </source>
</evidence>
<organism evidence="1">
    <name type="scientific">Caldicellulosiruptor owensensis</name>
    <dbReference type="NCBI Taxonomy" id="55205"/>
    <lineage>
        <taxon>Bacteria</taxon>
        <taxon>Bacillati</taxon>
        <taxon>Bacillota</taxon>
        <taxon>Bacillota incertae sedis</taxon>
        <taxon>Caldicellulosiruptorales</taxon>
        <taxon>Caldicellulosiruptoraceae</taxon>
        <taxon>Caldicellulosiruptor</taxon>
    </lineage>
</organism>
<proteinExistence type="predicted"/>
<evidence type="ECO:0000313" key="1">
    <source>
        <dbReference type="EMBL" id="HHS01126.1"/>
    </source>
</evidence>
<reference evidence="1" key="1">
    <citation type="journal article" date="2020" name="mSystems">
        <title>Genome- and Community-Level Interaction Insights into Carbon Utilization and Element Cycling Functions of Hydrothermarchaeota in Hydrothermal Sediment.</title>
        <authorList>
            <person name="Zhou Z."/>
            <person name="Liu Y."/>
            <person name="Xu W."/>
            <person name="Pan J."/>
            <person name="Luo Z.H."/>
            <person name="Li M."/>
        </authorList>
    </citation>
    <scope>NUCLEOTIDE SEQUENCE [LARGE SCALE GENOMIC DNA]</scope>
    <source>
        <strain evidence="1">SpSt-102</strain>
    </source>
</reference>
<dbReference type="Gene3D" id="3.30.200.20">
    <property type="entry name" value="Phosphorylase Kinase, domain 1"/>
    <property type="match status" value="1"/>
</dbReference>
<dbReference type="PANTHER" id="PTHR39179:SF3">
    <property type="entry name" value="COTS-RELATED PROTEIN"/>
    <property type="match status" value="1"/>
</dbReference>
<sequence>MALKEKFKLHYGFDIKEFKKFKDGYLFKTSKAEYLLKKTKMSPAEIVFIFHCHQHLKDNKFVNFEKIVPTKDGCPYLIFNNNTYVLIEHFKKEPVEFSEKQLANLVEFINAFHSASSNLKSAVGARYKVQYGKDRIAARNMYSMFTKLKENPQLIQNERLRNIILSTIDTNIEYVKKALEILEDDRYLDVISRSMQENRFIHGKLAIYNIHKCYGKLRLTNMFDLELNVREKDIATFVKSLLKIDKNFDFEDCISKFYFTSYDNYKKWLVLAMILLPYEYFSLLKKIIRFRDLDWASEGFEEKIKKICEKDQYKYKILASLH</sequence>